<evidence type="ECO:0000313" key="1">
    <source>
        <dbReference type="EMBL" id="AIA64084.1"/>
    </source>
</evidence>
<dbReference type="OrthoDB" id="32910at10239"/>
<gene>
    <name evidence="1" type="ORF">PHAGE6E_58</name>
</gene>
<keyword evidence="2" id="KW-1185">Reference proteome</keyword>
<name>A0A060AFF8_9CAUD</name>
<organism evidence="1 2">
    <name type="scientific">Staphylococcus phage 6ec</name>
    <dbReference type="NCBI Taxonomy" id="1500386"/>
    <lineage>
        <taxon>Viruses</taxon>
        <taxon>Duplodnaviria</taxon>
        <taxon>Heunggongvirae</taxon>
        <taxon>Uroviricota</taxon>
        <taxon>Caudoviricetes</taxon>
        <taxon>Sextaecvirus</taxon>
        <taxon>Sextaecvirus sextaec</taxon>
    </lineage>
</organism>
<dbReference type="RefSeq" id="YP_009042563.1">
    <property type="nucleotide sequence ID" value="NC_024355.1"/>
</dbReference>
<accession>A0A060AFF8</accession>
<sequence>MIKERITNILKRMTFEYFKVTEIDNNLPDMVEAEITNMITKQKHYIYFPYDMLERWYSYQNLKYNLVKEYILNNISEDYYSLKEDVWSNK</sequence>
<dbReference type="GeneID" id="19685800"/>
<reference evidence="1 2" key="1">
    <citation type="journal article" date="2014" name="Genome Announc.">
        <title>Complete Genome Sequence of a Staphylococcus epidermidis Bacteriophage Isolated from the Anterior Nares of Humans.</title>
        <authorList>
            <person name="Aswani V.H."/>
            <person name="Tremblay D.M."/>
            <person name="Moineau S."/>
            <person name="Shukla S.K."/>
        </authorList>
    </citation>
    <scope>NUCLEOTIDE SEQUENCE [LARGE SCALE GENOMIC DNA]</scope>
</reference>
<protein>
    <submittedName>
        <fullName evidence="1">Uncharacterized protein</fullName>
    </submittedName>
</protein>
<dbReference type="KEGG" id="vg:19685800"/>
<dbReference type="EMBL" id="KJ804259">
    <property type="protein sequence ID" value="AIA64084.1"/>
    <property type="molecule type" value="Genomic_DNA"/>
</dbReference>
<dbReference type="Proteomes" id="UP000026999">
    <property type="component" value="Segment"/>
</dbReference>
<evidence type="ECO:0000313" key="2">
    <source>
        <dbReference type="Proteomes" id="UP000026999"/>
    </source>
</evidence>
<proteinExistence type="predicted"/>